<keyword evidence="1" id="KW-0732">Signal</keyword>
<keyword evidence="3" id="KW-1185">Reference proteome</keyword>
<name>A0A1G7KJQ7_9FLAO</name>
<sequence length="169" mass="19781">MKPLKKLILILLFPLLAFTAAHKFYVTVTNIAYSEKDKALQITSRIFIDDLEKTLNERYGIKGRMATENELKDMEVYIEKYIRSKFILTINQEQQKYKFIGKKYDNDVVVVYLEVPKVNYAKIKSIAATNEVLVDMFDEQQNVVHFKFPGKKKSFVLTRENNKGMLNLD</sequence>
<evidence type="ECO:0008006" key="4">
    <source>
        <dbReference type="Google" id="ProtNLM"/>
    </source>
</evidence>
<dbReference type="Pfam" id="PF20420">
    <property type="entry name" value="DUF6702"/>
    <property type="match status" value="1"/>
</dbReference>
<dbReference type="InterPro" id="IPR046525">
    <property type="entry name" value="DUF6702"/>
</dbReference>
<feature type="signal peptide" evidence="1">
    <location>
        <begin position="1"/>
        <end position="23"/>
    </location>
</feature>
<evidence type="ECO:0000256" key="1">
    <source>
        <dbReference type="SAM" id="SignalP"/>
    </source>
</evidence>
<gene>
    <name evidence="2" type="ORF">SAMN04487992_1137</name>
</gene>
<reference evidence="3" key="1">
    <citation type="submission" date="2016-10" db="EMBL/GenBank/DDBJ databases">
        <authorList>
            <person name="Varghese N."/>
            <person name="Submissions S."/>
        </authorList>
    </citation>
    <scope>NUCLEOTIDE SEQUENCE [LARGE SCALE GENOMIC DNA]</scope>
    <source>
        <strain evidence="3">DSM 24729</strain>
    </source>
</reference>
<dbReference type="Proteomes" id="UP000182114">
    <property type="component" value="Unassembled WGS sequence"/>
</dbReference>
<organism evidence="2 3">
    <name type="scientific">Cellulophaga baltica</name>
    <dbReference type="NCBI Taxonomy" id="76594"/>
    <lineage>
        <taxon>Bacteria</taxon>
        <taxon>Pseudomonadati</taxon>
        <taxon>Bacteroidota</taxon>
        <taxon>Flavobacteriia</taxon>
        <taxon>Flavobacteriales</taxon>
        <taxon>Flavobacteriaceae</taxon>
        <taxon>Cellulophaga</taxon>
    </lineage>
</organism>
<evidence type="ECO:0000313" key="2">
    <source>
        <dbReference type="EMBL" id="SDF37432.1"/>
    </source>
</evidence>
<accession>A0A1G7KJQ7</accession>
<dbReference type="eggNOG" id="ENOG503140B">
    <property type="taxonomic scope" value="Bacteria"/>
</dbReference>
<dbReference type="AlphaFoldDB" id="A0A1G7KJQ7"/>
<dbReference type="RefSeq" id="WP_074539213.1">
    <property type="nucleotide sequence ID" value="NZ_FNBD01000013.1"/>
</dbReference>
<proteinExistence type="predicted"/>
<protein>
    <recommendedName>
        <fullName evidence="4">Peptidase E</fullName>
    </recommendedName>
</protein>
<feature type="chain" id="PRO_5010230657" description="Peptidase E" evidence="1">
    <location>
        <begin position="24"/>
        <end position="169"/>
    </location>
</feature>
<evidence type="ECO:0000313" key="3">
    <source>
        <dbReference type="Proteomes" id="UP000182114"/>
    </source>
</evidence>
<dbReference type="EMBL" id="FNBD01000013">
    <property type="protein sequence ID" value="SDF37432.1"/>
    <property type="molecule type" value="Genomic_DNA"/>
</dbReference>